<dbReference type="EC" id="6.3.2.25" evidence="11"/>
<keyword evidence="15" id="KW-1185">Reference proteome</keyword>
<evidence type="ECO:0000256" key="3">
    <source>
        <dbReference type="ARBA" id="ARBA00006820"/>
    </source>
</evidence>
<comment type="catalytic activity">
    <reaction evidence="13">
        <text>C-terminal L-alpha-aminoacyl-L-glutamyl-L-glutamyl-[tubulin] + L-tyrosine + ATP = C-terminal L-alpha-aminoacyl-L-glutamyl-L-glutamyl-L-tyrosyl-[tubulin] + ADP + phosphate + H(+)</text>
        <dbReference type="Rhea" id="RHEA:17605"/>
        <dbReference type="Rhea" id="RHEA-COMP:16434"/>
        <dbReference type="Rhea" id="RHEA-COMP:16435"/>
        <dbReference type="ChEBI" id="CHEBI:15378"/>
        <dbReference type="ChEBI" id="CHEBI:30616"/>
        <dbReference type="ChEBI" id="CHEBI:43474"/>
        <dbReference type="ChEBI" id="CHEBI:58315"/>
        <dbReference type="ChEBI" id="CHEBI:149554"/>
        <dbReference type="ChEBI" id="CHEBI:149555"/>
        <dbReference type="ChEBI" id="CHEBI:456216"/>
        <dbReference type="EC" id="6.3.2.25"/>
    </reaction>
</comment>
<dbReference type="GO" id="GO:0005876">
    <property type="term" value="C:spindle microtubule"/>
    <property type="evidence" value="ECO:0007669"/>
    <property type="project" value="TreeGrafter"/>
</dbReference>
<comment type="similarity">
    <text evidence="3">Belongs to the tubulin--tyrosine ligase family.</text>
</comment>
<evidence type="ECO:0000256" key="4">
    <source>
        <dbReference type="ARBA" id="ARBA00011245"/>
    </source>
</evidence>
<evidence type="ECO:0000256" key="2">
    <source>
        <dbReference type="ARBA" id="ARBA00001958"/>
    </source>
</evidence>
<evidence type="ECO:0000256" key="11">
    <source>
        <dbReference type="ARBA" id="ARBA00038960"/>
    </source>
</evidence>
<sequence length="91" mass="10108">MLQRSCLMCIEPAIGTKLLPYHSFQLFGFDFMVDEDLKVWLIEVNGAPACAQRLYAELCQGIVDVAISSVFPLSDLPQKPSQQSVFIKLGS</sequence>
<dbReference type="EMBL" id="BFAA01008721">
    <property type="protein sequence ID" value="GCB75910.1"/>
    <property type="molecule type" value="Genomic_DNA"/>
</dbReference>
<dbReference type="SUPFAM" id="SSF56059">
    <property type="entry name" value="Glutathione synthetase ATP-binding domain-like"/>
    <property type="match status" value="1"/>
</dbReference>
<proteinExistence type="inferred from homology"/>
<dbReference type="PANTHER" id="PTHR46570:SF1">
    <property type="entry name" value="TUBULIN--TYROSINE LIGASE"/>
    <property type="match status" value="1"/>
</dbReference>
<comment type="subunit">
    <text evidence="4">Monomer.</text>
</comment>
<evidence type="ECO:0000313" key="14">
    <source>
        <dbReference type="EMBL" id="GCB75910.1"/>
    </source>
</evidence>
<dbReference type="GO" id="GO:0000226">
    <property type="term" value="P:microtubule cytoskeleton organization"/>
    <property type="evidence" value="ECO:0007669"/>
    <property type="project" value="TreeGrafter"/>
</dbReference>
<evidence type="ECO:0000256" key="13">
    <source>
        <dbReference type="ARBA" id="ARBA00047950"/>
    </source>
</evidence>
<evidence type="ECO:0000256" key="6">
    <source>
        <dbReference type="ARBA" id="ARBA00022741"/>
    </source>
</evidence>
<keyword evidence="7" id="KW-0067">ATP-binding</keyword>
<dbReference type="AlphaFoldDB" id="A0A401PS19"/>
<dbReference type="PROSITE" id="PS51221">
    <property type="entry name" value="TTL"/>
    <property type="match status" value="1"/>
</dbReference>
<gene>
    <name evidence="14" type="ORF">scyTo_0015393</name>
</gene>
<comment type="function">
    <text evidence="10">Catalyzes the post-translational addition of a tyrosine to the C-terminal end of detyrosinated alpha-tubulin.</text>
</comment>
<comment type="cofactor">
    <cofactor evidence="2">
        <name>K(+)</name>
        <dbReference type="ChEBI" id="CHEBI:29103"/>
    </cofactor>
</comment>
<evidence type="ECO:0000256" key="10">
    <source>
        <dbReference type="ARBA" id="ARBA00037791"/>
    </source>
</evidence>
<dbReference type="Gene3D" id="3.30.470.20">
    <property type="entry name" value="ATP-grasp fold, B domain"/>
    <property type="match status" value="1"/>
</dbReference>
<dbReference type="GO" id="GO:0005524">
    <property type="term" value="F:ATP binding"/>
    <property type="evidence" value="ECO:0007669"/>
    <property type="project" value="UniProtKB-KW"/>
</dbReference>
<evidence type="ECO:0000256" key="5">
    <source>
        <dbReference type="ARBA" id="ARBA00022598"/>
    </source>
</evidence>
<dbReference type="OrthoDB" id="202825at2759"/>
<evidence type="ECO:0000256" key="12">
    <source>
        <dbReference type="ARBA" id="ARBA00041021"/>
    </source>
</evidence>
<evidence type="ECO:0000313" key="15">
    <source>
        <dbReference type="Proteomes" id="UP000288216"/>
    </source>
</evidence>
<accession>A0A401PS19</accession>
<dbReference type="Pfam" id="PF03133">
    <property type="entry name" value="TTL"/>
    <property type="match status" value="1"/>
</dbReference>
<keyword evidence="6" id="KW-0547">Nucleotide-binding</keyword>
<comment type="cofactor">
    <cofactor evidence="1">
        <name>Mg(2+)</name>
        <dbReference type="ChEBI" id="CHEBI:18420"/>
    </cofactor>
</comment>
<evidence type="ECO:0000256" key="7">
    <source>
        <dbReference type="ARBA" id="ARBA00022840"/>
    </source>
</evidence>
<keyword evidence="8" id="KW-0460">Magnesium</keyword>
<comment type="caution">
    <text evidence="14">The sequence shown here is derived from an EMBL/GenBank/DDBJ whole genome shotgun (WGS) entry which is preliminary data.</text>
</comment>
<dbReference type="PANTHER" id="PTHR46570">
    <property type="entry name" value="TUBULIN--TYROSINE LIGASE"/>
    <property type="match status" value="1"/>
</dbReference>
<protein>
    <recommendedName>
        <fullName evidence="12">Tubulin--tyrosine ligase</fullName>
        <ecNumber evidence="11">6.3.2.25</ecNumber>
    </recommendedName>
</protein>
<keyword evidence="9" id="KW-0630">Potassium</keyword>
<reference evidence="14 15" key="1">
    <citation type="journal article" date="2018" name="Nat. Ecol. Evol.">
        <title>Shark genomes provide insights into elasmobranch evolution and the origin of vertebrates.</title>
        <authorList>
            <person name="Hara Y"/>
            <person name="Yamaguchi K"/>
            <person name="Onimaru K"/>
            <person name="Kadota M"/>
            <person name="Koyanagi M"/>
            <person name="Keeley SD"/>
            <person name="Tatsumi K"/>
            <person name="Tanaka K"/>
            <person name="Motone F"/>
            <person name="Kageyama Y"/>
            <person name="Nozu R"/>
            <person name="Adachi N"/>
            <person name="Nishimura O"/>
            <person name="Nakagawa R"/>
            <person name="Tanegashima C"/>
            <person name="Kiyatake I"/>
            <person name="Matsumoto R"/>
            <person name="Murakumo K"/>
            <person name="Nishida K"/>
            <person name="Terakita A"/>
            <person name="Kuratani S"/>
            <person name="Sato K"/>
            <person name="Hyodo S Kuraku.S."/>
        </authorList>
    </citation>
    <scope>NUCLEOTIDE SEQUENCE [LARGE SCALE GENOMIC DNA]</scope>
</reference>
<evidence type="ECO:0000256" key="9">
    <source>
        <dbReference type="ARBA" id="ARBA00022958"/>
    </source>
</evidence>
<dbReference type="InterPro" id="IPR052492">
    <property type="entry name" value="Tubulin-tyrosine_ligase"/>
</dbReference>
<evidence type="ECO:0000256" key="1">
    <source>
        <dbReference type="ARBA" id="ARBA00001946"/>
    </source>
</evidence>
<organism evidence="14 15">
    <name type="scientific">Scyliorhinus torazame</name>
    <name type="common">Cloudy catshark</name>
    <name type="synonym">Catulus torazame</name>
    <dbReference type="NCBI Taxonomy" id="75743"/>
    <lineage>
        <taxon>Eukaryota</taxon>
        <taxon>Metazoa</taxon>
        <taxon>Chordata</taxon>
        <taxon>Craniata</taxon>
        <taxon>Vertebrata</taxon>
        <taxon>Chondrichthyes</taxon>
        <taxon>Elasmobranchii</taxon>
        <taxon>Galeomorphii</taxon>
        <taxon>Galeoidea</taxon>
        <taxon>Carcharhiniformes</taxon>
        <taxon>Scyliorhinidae</taxon>
        <taxon>Scyliorhinus</taxon>
    </lineage>
</organism>
<dbReference type="GO" id="GO:0004835">
    <property type="term" value="F:tubulin-tyrosine ligase activity"/>
    <property type="evidence" value="ECO:0007669"/>
    <property type="project" value="UniProtKB-EC"/>
</dbReference>
<name>A0A401PS19_SCYTO</name>
<dbReference type="Proteomes" id="UP000288216">
    <property type="component" value="Unassembled WGS sequence"/>
</dbReference>
<dbReference type="InterPro" id="IPR004344">
    <property type="entry name" value="TTL/TTLL_fam"/>
</dbReference>
<dbReference type="OMA" id="FFEEFRQ"/>
<dbReference type="STRING" id="75743.A0A401PS19"/>
<keyword evidence="5" id="KW-0436">Ligase</keyword>
<evidence type="ECO:0000256" key="8">
    <source>
        <dbReference type="ARBA" id="ARBA00022842"/>
    </source>
</evidence>